<dbReference type="Pfam" id="PF00583">
    <property type="entry name" value="Acetyltransf_1"/>
    <property type="match status" value="1"/>
</dbReference>
<dbReference type="OrthoDB" id="336415at2"/>
<dbReference type="PROSITE" id="PS51186">
    <property type="entry name" value="GNAT"/>
    <property type="match status" value="1"/>
</dbReference>
<dbReference type="AlphaFoldDB" id="A0A1V9DP23"/>
<dbReference type="SUPFAM" id="SSF55729">
    <property type="entry name" value="Acyl-CoA N-acyltransferases (Nat)"/>
    <property type="match status" value="1"/>
</dbReference>
<dbReference type="EMBL" id="MWUE01000005">
    <property type="protein sequence ID" value="OQP35603.1"/>
    <property type="molecule type" value="Genomic_DNA"/>
</dbReference>
<protein>
    <submittedName>
        <fullName evidence="2">GNAT family N-acetyltransferase</fullName>
    </submittedName>
</protein>
<accession>A0A1V9DP23</accession>
<feature type="domain" description="N-acetyltransferase" evidence="1">
    <location>
        <begin position="4"/>
        <end position="158"/>
    </location>
</feature>
<dbReference type="InterPro" id="IPR000182">
    <property type="entry name" value="GNAT_dom"/>
</dbReference>
<organism evidence="2 3">
    <name type="scientific">Pantoea latae</name>
    <dbReference type="NCBI Taxonomy" id="1964541"/>
    <lineage>
        <taxon>Bacteria</taxon>
        <taxon>Pseudomonadati</taxon>
        <taxon>Pseudomonadota</taxon>
        <taxon>Gammaproteobacteria</taxon>
        <taxon>Enterobacterales</taxon>
        <taxon>Erwiniaceae</taxon>
        <taxon>Pantoea</taxon>
    </lineage>
</organism>
<name>A0A1V9DP23_9GAMM</name>
<keyword evidence="3" id="KW-1185">Reference proteome</keyword>
<dbReference type="Proteomes" id="UP000192769">
    <property type="component" value="Unassembled WGS sequence"/>
</dbReference>
<dbReference type="InterPro" id="IPR016181">
    <property type="entry name" value="Acyl_CoA_acyltransferase"/>
</dbReference>
<dbReference type="Gene3D" id="3.40.630.30">
    <property type="match status" value="1"/>
</dbReference>
<keyword evidence="2" id="KW-0808">Transferase</keyword>
<dbReference type="RefSeq" id="WP_081136509.1">
    <property type="nucleotide sequence ID" value="NZ_MWUE01000005.1"/>
</dbReference>
<dbReference type="GO" id="GO:0016747">
    <property type="term" value="F:acyltransferase activity, transferring groups other than amino-acyl groups"/>
    <property type="evidence" value="ECO:0007669"/>
    <property type="project" value="InterPro"/>
</dbReference>
<dbReference type="PANTHER" id="PTHR43617">
    <property type="entry name" value="L-AMINO ACID N-ACETYLTRANSFERASE"/>
    <property type="match status" value="1"/>
</dbReference>
<gene>
    <name evidence="2" type="ORF">B2J69_03630</name>
</gene>
<sequence>MSEIVIRHVTPEDAAASMHIYSQPDTMANTLHLPLPSLQKWQERLSHLSPAGHSLVACIDEKVVGQLTLEVLAPARRRHCATLGMGVDQAYRNRGVGKALLGAAVDLCDNWLQVTRMELTVFADNPAAIALYRHFGFEVEGTAKAFAMRHGEMIDTHYMARLK</sequence>
<dbReference type="CDD" id="cd04301">
    <property type="entry name" value="NAT_SF"/>
    <property type="match status" value="1"/>
</dbReference>
<dbReference type="InterPro" id="IPR050276">
    <property type="entry name" value="MshD_Acetyltransferase"/>
</dbReference>
<evidence type="ECO:0000313" key="3">
    <source>
        <dbReference type="Proteomes" id="UP000192769"/>
    </source>
</evidence>
<comment type="caution">
    <text evidence="2">The sequence shown here is derived from an EMBL/GenBank/DDBJ whole genome shotgun (WGS) entry which is preliminary data.</text>
</comment>
<dbReference type="PANTHER" id="PTHR43617:SF22">
    <property type="entry name" value="L-AMINO ACID N-ACETYLTRANSFERASE AAAT"/>
    <property type="match status" value="1"/>
</dbReference>
<reference evidence="2 3" key="1">
    <citation type="submission" date="2017-02" db="EMBL/GenBank/DDBJ databases">
        <title>Whole genome shotgun sequence of Pantoea agglomerans strain AS1 isolated from a cycad, Zamia floridana in Central Florida, USA.</title>
        <authorList>
            <person name="Lata P."/>
            <person name="Govindarajan S."/>
            <person name="Qi F."/>
            <person name="Li J.-L."/>
            <person name="Maurya S.K."/>
            <person name="Sahoo M.K."/>
        </authorList>
    </citation>
    <scope>NUCLEOTIDE SEQUENCE [LARGE SCALE GENOMIC DNA]</scope>
    <source>
        <strain evidence="2 3">AS1</strain>
    </source>
</reference>
<proteinExistence type="predicted"/>
<evidence type="ECO:0000313" key="2">
    <source>
        <dbReference type="EMBL" id="OQP35603.1"/>
    </source>
</evidence>
<evidence type="ECO:0000259" key="1">
    <source>
        <dbReference type="PROSITE" id="PS51186"/>
    </source>
</evidence>